<organism evidence="2 3">
    <name type="scientific">Chryseobacterium joostei</name>
    <dbReference type="NCBI Taxonomy" id="112234"/>
    <lineage>
        <taxon>Bacteria</taxon>
        <taxon>Pseudomonadati</taxon>
        <taxon>Bacteroidota</taxon>
        <taxon>Flavobacteriia</taxon>
        <taxon>Flavobacteriales</taxon>
        <taxon>Weeksellaceae</taxon>
        <taxon>Chryseobacterium group</taxon>
        <taxon>Chryseobacterium</taxon>
    </lineage>
</organism>
<reference evidence="2 3" key="1">
    <citation type="submission" date="2017-01" db="EMBL/GenBank/DDBJ databases">
        <authorList>
            <person name="Mah S.A."/>
            <person name="Swanson W.J."/>
            <person name="Moy G.W."/>
            <person name="Vacquier V.D."/>
        </authorList>
    </citation>
    <scope>NUCLEOTIDE SEQUENCE [LARGE SCALE GENOMIC DNA]</scope>
    <source>
        <strain evidence="2 3">DSM 16927</strain>
    </source>
</reference>
<dbReference type="EMBL" id="CP033926">
    <property type="protein sequence ID" value="AZB01705.1"/>
    <property type="molecule type" value="Genomic_DNA"/>
</dbReference>
<dbReference type="EMBL" id="FTNZ01000007">
    <property type="protein sequence ID" value="SIS44474.1"/>
    <property type="molecule type" value="Genomic_DNA"/>
</dbReference>
<dbReference type="AlphaFoldDB" id="A0A1N7J588"/>
<keyword evidence="4" id="KW-1185">Reference proteome</keyword>
<proteinExistence type="predicted"/>
<dbReference type="OrthoDB" id="1260159at2"/>
<evidence type="ECO:0000313" key="4">
    <source>
        <dbReference type="Proteomes" id="UP000279541"/>
    </source>
</evidence>
<dbReference type="KEGG" id="cjt:EG359_19785"/>
<dbReference type="Proteomes" id="UP000186106">
    <property type="component" value="Unassembled WGS sequence"/>
</dbReference>
<evidence type="ECO:0000313" key="2">
    <source>
        <dbReference type="EMBL" id="SIS44474.1"/>
    </source>
</evidence>
<dbReference type="STRING" id="112234.SAMN05421768_107328"/>
<name>A0A1N7J588_9FLAO</name>
<gene>
    <name evidence="1" type="ORF">EG359_19785</name>
    <name evidence="2" type="ORF">SAMN05421768_107328</name>
</gene>
<accession>A0A1N7J588</accession>
<evidence type="ECO:0000313" key="1">
    <source>
        <dbReference type="EMBL" id="AZB01705.1"/>
    </source>
</evidence>
<dbReference type="RefSeq" id="WP_076356633.1">
    <property type="nucleotide sequence ID" value="NZ_CP033926.1"/>
</dbReference>
<dbReference type="Proteomes" id="UP000279541">
    <property type="component" value="Chromosome"/>
</dbReference>
<evidence type="ECO:0008006" key="5">
    <source>
        <dbReference type="Google" id="ProtNLM"/>
    </source>
</evidence>
<protein>
    <recommendedName>
        <fullName evidence="5">DUF3885 domain-containing protein</fullName>
    </recommendedName>
</protein>
<sequence length="161" mass="19360">MWIYTKRFDEDKNRVTLNSDYIFSYSKYDGFCERLLAAELLIDHDFNFIFQMSAFEHEKITKNNSNFFQERGELSGKIFDYFEKLIDLDVKGLKQNYNYITFDISDFGSQRFLINLDQGLEISIRDGLPLGCFETETELLLFEFNEYMKAWVEEKYQAWLK</sequence>
<evidence type="ECO:0000313" key="3">
    <source>
        <dbReference type="Proteomes" id="UP000186106"/>
    </source>
</evidence>
<reference evidence="1 4" key="2">
    <citation type="submission" date="2018-11" db="EMBL/GenBank/DDBJ databases">
        <title>Proposal to divide the Flavobacteriaceae and reorganize its genera based on Amino Acid Identity values calculated from whole genome sequences.</title>
        <authorList>
            <person name="Nicholson A.C."/>
            <person name="Gulvik C.A."/>
            <person name="Whitney A.M."/>
            <person name="Humrighouse B.W."/>
            <person name="Bell M."/>
            <person name="Holmes B."/>
            <person name="Steigerwalt A.G."/>
            <person name="Villarma A."/>
            <person name="Sheth M."/>
            <person name="Batra D."/>
            <person name="Pryor J."/>
            <person name="Bernardet J.-F."/>
            <person name="Hugo C."/>
            <person name="Kampfer P."/>
            <person name="Newman J."/>
            <person name="McQuiston J.R."/>
        </authorList>
    </citation>
    <scope>NUCLEOTIDE SEQUENCE [LARGE SCALE GENOMIC DNA]</scope>
    <source>
        <strain evidence="1 4">DSM 16927</strain>
    </source>
</reference>